<feature type="transmembrane region" description="Helical" evidence="1">
    <location>
        <begin position="727"/>
        <end position="748"/>
    </location>
</feature>
<feature type="transmembrane region" description="Helical" evidence="1">
    <location>
        <begin position="787"/>
        <end position="814"/>
    </location>
</feature>
<keyword evidence="3" id="KW-1185">Reference proteome</keyword>
<organism evidence="2 3">
    <name type="scientific">Tropicibacter oceani</name>
    <dbReference type="NCBI Taxonomy" id="3058420"/>
    <lineage>
        <taxon>Bacteria</taxon>
        <taxon>Pseudomonadati</taxon>
        <taxon>Pseudomonadota</taxon>
        <taxon>Alphaproteobacteria</taxon>
        <taxon>Rhodobacterales</taxon>
        <taxon>Roseobacteraceae</taxon>
        <taxon>Tropicibacter</taxon>
    </lineage>
</organism>
<feature type="transmembrane region" description="Helical" evidence="1">
    <location>
        <begin position="669"/>
        <end position="691"/>
    </location>
</feature>
<evidence type="ECO:0008006" key="4">
    <source>
        <dbReference type="Google" id="ProtNLM"/>
    </source>
</evidence>
<dbReference type="Proteomes" id="UP001241605">
    <property type="component" value="Chromosome"/>
</dbReference>
<reference evidence="2 3" key="1">
    <citation type="submission" date="2023-05" db="EMBL/GenBank/DDBJ databases">
        <title>YMD87, complete Genome.</title>
        <authorList>
            <person name="Zhang J."/>
            <person name="Xu X."/>
        </authorList>
    </citation>
    <scope>NUCLEOTIDE SEQUENCE [LARGE SCALE GENOMIC DNA]</scope>
    <source>
        <strain evidence="2 3">YMD87</strain>
    </source>
</reference>
<proteinExistence type="predicted"/>
<dbReference type="EMBL" id="CP124616">
    <property type="protein sequence ID" value="WGW03585.1"/>
    <property type="molecule type" value="Genomic_DNA"/>
</dbReference>
<keyword evidence="1" id="KW-0472">Membrane</keyword>
<evidence type="ECO:0000313" key="3">
    <source>
        <dbReference type="Proteomes" id="UP001241605"/>
    </source>
</evidence>
<evidence type="ECO:0000256" key="1">
    <source>
        <dbReference type="SAM" id="Phobius"/>
    </source>
</evidence>
<feature type="transmembrane region" description="Helical" evidence="1">
    <location>
        <begin position="1067"/>
        <end position="1090"/>
    </location>
</feature>
<feature type="transmembrane region" description="Helical" evidence="1">
    <location>
        <begin position="589"/>
        <end position="610"/>
    </location>
</feature>
<feature type="transmembrane region" description="Helical" evidence="1">
    <location>
        <begin position="330"/>
        <end position="358"/>
    </location>
</feature>
<feature type="transmembrane region" description="Helical" evidence="1">
    <location>
        <begin position="754"/>
        <end position="775"/>
    </location>
</feature>
<feature type="transmembrane region" description="Helical" evidence="1">
    <location>
        <begin position="1110"/>
        <end position="1130"/>
    </location>
</feature>
<keyword evidence="1" id="KW-0812">Transmembrane</keyword>
<feature type="transmembrane region" description="Helical" evidence="1">
    <location>
        <begin position="481"/>
        <end position="501"/>
    </location>
</feature>
<accession>A0ABY8QG66</accession>
<gene>
    <name evidence="2" type="ORF">QF118_16925</name>
</gene>
<sequence>MATISLLFLALPYFWYCLYIDRMAALDPVSELLELAVTIPASDAPEKGHVIGLVELGQTAGGDSADERHVVVLGPPDNPRIANVSSQRLIAFSYENQSLSNIDFPLSDGDVFKLAGQTYRVEITQGHEILTLFRDNRRILDLPMVYGTRQPGLATWESQSVLIGGRVPHTPDRLDSVGGLDAMRRLASLWLQGKSAPPIIVRQDNVAESSLLIKKDKTGFQLRADRGRLVTVCPKSTTQCFQLGRQPWPIADTDRLGTLKSIILGRTRYTVAHQGDRLLLTPIDREHWLKIDQVERDGLDPERRYTSQTFSPQFKRGLPPAGVQSDPPGIFAAVWGLVTTMSLPQIFLMIAIVVSAFLRNPNAPVSVTFLACAFWLWFTAISPAVTRSIGLETAEHLLFGLAVLYLLALPVLQFVFDRGNHRAIMSPHKWTAALLGLARGPRKFKPLVFITIAVLLFWLFQNLPAAQGTAGFDQATSLFDAHIAVIALYSIAFPVLIYALLVNMAGGFFLFLFWASVTIIAGLGSVGLAQQTLGNRFALNMMLYERHLAALAMLALLVIWMSVIPPRRIVDLTKWALRKGFLGHRIRRLWIGLGVITAAGAVTVFALGKTSLTFMSATAWMLGTMASDNWPPVALAALLGLIVLAGILHQRRQIVGWLVAAQKLPSMILAIPSLVLAVLVFITPETGIGGVQPSEAAKTWLAILLALILATALERKEWMLSFEKGRSLLWLFFQFFGVAAFFAVGSYVNFDMSPIVIIVAMGLVSGVCLMTFLLLSGKPMIIRGLILLCLSMATATTGIPLYVIATVAGLLFWFTGAQQGRLKRQNSVPTLSTIRASWYRGQDTFKRSAWSDTTIWLKSKSTGALFVLLALTVAFVGAGFTIKNALPSVVDTNALRTLQAKALIELPAVPQERILSFKDASLFREPDLETGLLIIEHPDLSLQVRRSRQVIAATGCGFWDNIREYTPPVPLKLEVLKTLVLHPAQNALGTLCPNYPTIFPVSGDVPLSVLAVPAIQDDFAITFLLASLGLDALPVIVLAQALMLTSMLALALNAGLRMSLYPSFRGVGLFCAVAIGNLAVILFCQFIMSWCNMLGLSAVVGQPMTFVSMGASHHLAFALPTVALTVMAGLMSNPDALQPREEKQLHSLSLRSNWGPIL</sequence>
<feature type="transmembrane region" description="Helical" evidence="1">
    <location>
        <begin position="508"/>
        <end position="528"/>
    </location>
</feature>
<name>A0ABY8QG66_9RHOB</name>
<feature type="transmembrane region" description="Helical" evidence="1">
    <location>
        <begin position="1032"/>
        <end position="1055"/>
    </location>
</feature>
<evidence type="ECO:0000313" key="2">
    <source>
        <dbReference type="EMBL" id="WGW03585.1"/>
    </source>
</evidence>
<feature type="transmembrane region" description="Helical" evidence="1">
    <location>
        <begin position="365"/>
        <end position="385"/>
    </location>
</feature>
<feature type="transmembrane region" description="Helical" evidence="1">
    <location>
        <begin position="630"/>
        <end position="648"/>
    </location>
</feature>
<feature type="transmembrane region" description="Helical" evidence="1">
    <location>
        <begin position="444"/>
        <end position="461"/>
    </location>
</feature>
<protein>
    <recommendedName>
        <fullName evidence="4">Cell wall polymerase</fullName>
    </recommendedName>
</protein>
<feature type="transmembrane region" description="Helical" evidence="1">
    <location>
        <begin position="548"/>
        <end position="569"/>
    </location>
</feature>
<feature type="transmembrane region" description="Helical" evidence="1">
    <location>
        <begin position="863"/>
        <end position="882"/>
    </location>
</feature>
<feature type="transmembrane region" description="Helical" evidence="1">
    <location>
        <begin position="397"/>
        <end position="416"/>
    </location>
</feature>
<keyword evidence="1" id="KW-1133">Transmembrane helix</keyword>
<dbReference type="RefSeq" id="WP_282300216.1">
    <property type="nucleotide sequence ID" value="NZ_CP124616.1"/>
</dbReference>